<protein>
    <submittedName>
        <fullName evidence="1">Uncharacterized protein</fullName>
    </submittedName>
</protein>
<evidence type="ECO:0000313" key="2">
    <source>
        <dbReference type="Proteomes" id="UP000799536"/>
    </source>
</evidence>
<keyword evidence="2" id="KW-1185">Reference proteome</keyword>
<dbReference type="AlphaFoldDB" id="A0A9P4JDE7"/>
<dbReference type="Proteomes" id="UP000799536">
    <property type="component" value="Unassembled WGS sequence"/>
</dbReference>
<accession>A0A9P4JDE7</accession>
<name>A0A9P4JDE7_9PLEO</name>
<reference evidence="1" key="1">
    <citation type="journal article" date="2020" name="Stud. Mycol.">
        <title>101 Dothideomycetes genomes: a test case for predicting lifestyles and emergence of pathogens.</title>
        <authorList>
            <person name="Haridas S."/>
            <person name="Albert R."/>
            <person name="Binder M."/>
            <person name="Bloem J."/>
            <person name="Labutti K."/>
            <person name="Salamov A."/>
            <person name="Andreopoulos B."/>
            <person name="Baker S."/>
            <person name="Barry K."/>
            <person name="Bills G."/>
            <person name="Bluhm B."/>
            <person name="Cannon C."/>
            <person name="Castanera R."/>
            <person name="Culley D."/>
            <person name="Daum C."/>
            <person name="Ezra D."/>
            <person name="Gonzalez J."/>
            <person name="Henrissat B."/>
            <person name="Kuo A."/>
            <person name="Liang C."/>
            <person name="Lipzen A."/>
            <person name="Lutzoni F."/>
            <person name="Magnuson J."/>
            <person name="Mondo S."/>
            <person name="Nolan M."/>
            <person name="Ohm R."/>
            <person name="Pangilinan J."/>
            <person name="Park H.-J."/>
            <person name="Ramirez L."/>
            <person name="Alfaro M."/>
            <person name="Sun H."/>
            <person name="Tritt A."/>
            <person name="Yoshinaga Y."/>
            <person name="Zwiers L.-H."/>
            <person name="Turgeon B."/>
            <person name="Goodwin S."/>
            <person name="Spatafora J."/>
            <person name="Crous P."/>
            <person name="Grigoriev I."/>
        </authorList>
    </citation>
    <scope>NUCLEOTIDE SEQUENCE</scope>
    <source>
        <strain evidence="1">ATCC 74209</strain>
    </source>
</reference>
<organism evidence="1 2">
    <name type="scientific">Delitschia confertaspora ATCC 74209</name>
    <dbReference type="NCBI Taxonomy" id="1513339"/>
    <lineage>
        <taxon>Eukaryota</taxon>
        <taxon>Fungi</taxon>
        <taxon>Dikarya</taxon>
        <taxon>Ascomycota</taxon>
        <taxon>Pezizomycotina</taxon>
        <taxon>Dothideomycetes</taxon>
        <taxon>Pleosporomycetidae</taxon>
        <taxon>Pleosporales</taxon>
        <taxon>Delitschiaceae</taxon>
        <taxon>Delitschia</taxon>
    </lineage>
</organism>
<comment type="caution">
    <text evidence="1">The sequence shown here is derived from an EMBL/GenBank/DDBJ whole genome shotgun (WGS) entry which is preliminary data.</text>
</comment>
<sequence>MTTSNNDPLVQSIISTRQKHPKIDEIIVAAGDTIIATYTKECNTLPAEFDVCYEKKKSAAAAETAAIETAAANRINTSASDSAAASGSTGAPQVAPGLSPALIEQLVQALLNQQLASTTLAPALILVITPSALKNKPLVYDGAPSSYEIFKYKAMEIICKETNLFFNNRSITGFIFSCCTGRAETMIWPWYNNKLDCTPEEM</sequence>
<dbReference type="EMBL" id="ML994240">
    <property type="protein sequence ID" value="KAF2197402.1"/>
    <property type="molecule type" value="Genomic_DNA"/>
</dbReference>
<proteinExistence type="predicted"/>
<evidence type="ECO:0000313" key="1">
    <source>
        <dbReference type="EMBL" id="KAF2197402.1"/>
    </source>
</evidence>
<gene>
    <name evidence="1" type="ORF">GQ43DRAFT_484175</name>
</gene>